<dbReference type="SUPFAM" id="SSF48371">
    <property type="entry name" value="ARM repeat"/>
    <property type="match status" value="1"/>
</dbReference>
<accession>A0A409YQP3</accession>
<evidence type="ECO:0000313" key="2">
    <source>
        <dbReference type="EMBL" id="PPR05316.1"/>
    </source>
</evidence>
<name>A0A409YQP3_9AGAR</name>
<feature type="compositionally biased region" description="Acidic residues" evidence="1">
    <location>
        <begin position="458"/>
        <end position="502"/>
    </location>
</feature>
<dbReference type="EMBL" id="NHYE01000489">
    <property type="protein sequence ID" value="PPR05316.1"/>
    <property type="molecule type" value="Genomic_DNA"/>
</dbReference>
<organism evidence="2 3">
    <name type="scientific">Gymnopilus dilepis</name>
    <dbReference type="NCBI Taxonomy" id="231916"/>
    <lineage>
        <taxon>Eukaryota</taxon>
        <taxon>Fungi</taxon>
        <taxon>Dikarya</taxon>
        <taxon>Basidiomycota</taxon>
        <taxon>Agaricomycotina</taxon>
        <taxon>Agaricomycetes</taxon>
        <taxon>Agaricomycetidae</taxon>
        <taxon>Agaricales</taxon>
        <taxon>Agaricineae</taxon>
        <taxon>Hymenogastraceae</taxon>
        <taxon>Gymnopilus</taxon>
    </lineage>
</organism>
<dbReference type="Proteomes" id="UP000284706">
    <property type="component" value="Unassembled WGS sequence"/>
</dbReference>
<sequence>MQFDLPAEIWTQIFDLAADEDLLFQPGIPTGMAESAWVKDRILGDWRLRSPQEAMNMLQRRSYATKKAIILTCHRWRELGSEFLFRCLYISDPAKLLSLCSILDSSAAATSTITASYGWWTKRIHVAEFHPSPTRKVSVDDLENALASIVRHCPNAEIFIIEKPMGHAFGPVADALATYAFRRLHTVQFNLPGDLLSKVIWALDALPLITSACIVIDSPVQDEQECAHLGSATDMRLELPFLQQLALKGHVSEFVEQAAGWDLPSLRTFSIDGGNNFHDTPDVVEFLEQHGLPLLLLDLDFVAPLDVAAILDLCPNLLTFSFNADWRLPLHGENASQLTKHPHQNIVTIGLYGLSSAFGVGAFGDSGGSGLASAHTLMARVSQRSNDWNVAALTRQNFPKLRRVRALSRPMLRDLNKFDGPSKDNGGYERWNKWWNQFAEARVRLEDCTGQLLGTLPQDEDDDDSEEEEDDESEDDYEEDDEDETESGSEEDEDEYDSESESEGFRVPPLPEGNGRTMELTRLLQEVRAMNKDRDEEMIARVRVTRPHTPP</sequence>
<dbReference type="InParanoid" id="A0A409YQP3"/>
<reference evidence="2 3" key="1">
    <citation type="journal article" date="2018" name="Evol. Lett.">
        <title>Horizontal gene cluster transfer increased hallucinogenic mushroom diversity.</title>
        <authorList>
            <person name="Reynolds H.T."/>
            <person name="Vijayakumar V."/>
            <person name="Gluck-Thaler E."/>
            <person name="Korotkin H.B."/>
            <person name="Matheny P.B."/>
            <person name="Slot J.C."/>
        </authorList>
    </citation>
    <scope>NUCLEOTIDE SEQUENCE [LARGE SCALE GENOMIC DNA]</scope>
    <source>
        <strain evidence="2 3">SRW20</strain>
    </source>
</reference>
<evidence type="ECO:0000256" key="1">
    <source>
        <dbReference type="SAM" id="MobiDB-lite"/>
    </source>
</evidence>
<keyword evidence="3" id="KW-1185">Reference proteome</keyword>
<dbReference type="OrthoDB" id="5345779at2759"/>
<gene>
    <name evidence="2" type="ORF">CVT26_011575</name>
</gene>
<proteinExistence type="predicted"/>
<protein>
    <submittedName>
        <fullName evidence="2">Uncharacterized protein</fullName>
    </submittedName>
</protein>
<comment type="caution">
    <text evidence="2">The sequence shown here is derived from an EMBL/GenBank/DDBJ whole genome shotgun (WGS) entry which is preliminary data.</text>
</comment>
<dbReference type="InterPro" id="IPR016024">
    <property type="entry name" value="ARM-type_fold"/>
</dbReference>
<dbReference type="AlphaFoldDB" id="A0A409YQP3"/>
<feature type="region of interest" description="Disordered" evidence="1">
    <location>
        <begin position="453"/>
        <end position="517"/>
    </location>
</feature>
<evidence type="ECO:0000313" key="3">
    <source>
        <dbReference type="Proteomes" id="UP000284706"/>
    </source>
</evidence>